<dbReference type="EMBL" id="JBHSFY010000005">
    <property type="protein sequence ID" value="MFC4477420.1"/>
    <property type="molecule type" value="Genomic_DNA"/>
</dbReference>
<feature type="coiled-coil region" evidence="1">
    <location>
        <begin position="7"/>
        <end position="34"/>
    </location>
</feature>
<keyword evidence="3" id="KW-0812">Transmembrane</keyword>
<dbReference type="RefSeq" id="WP_379797410.1">
    <property type="nucleotide sequence ID" value="NZ_JBHSFY010000005.1"/>
</dbReference>
<feature type="coiled-coil region" evidence="1">
    <location>
        <begin position="420"/>
        <end position="492"/>
    </location>
</feature>
<evidence type="ECO:0000256" key="3">
    <source>
        <dbReference type="SAM" id="Phobius"/>
    </source>
</evidence>
<dbReference type="Proteomes" id="UP001596003">
    <property type="component" value="Unassembled WGS sequence"/>
</dbReference>
<feature type="transmembrane region" description="Helical" evidence="3">
    <location>
        <begin position="163"/>
        <end position="183"/>
    </location>
</feature>
<feature type="transmembrane region" description="Helical" evidence="3">
    <location>
        <begin position="137"/>
        <end position="157"/>
    </location>
</feature>
<evidence type="ECO:0000256" key="1">
    <source>
        <dbReference type="SAM" id="Coils"/>
    </source>
</evidence>
<proteinExistence type="predicted"/>
<protein>
    <recommendedName>
        <fullName evidence="6">Phage tail tape measure protein</fullName>
    </recommendedName>
</protein>
<keyword evidence="3" id="KW-0472">Membrane</keyword>
<reference evidence="5" key="1">
    <citation type="journal article" date="2019" name="Int. J. Syst. Evol. Microbiol.">
        <title>The Global Catalogue of Microorganisms (GCM) 10K type strain sequencing project: providing services to taxonomists for standard genome sequencing and annotation.</title>
        <authorList>
            <consortium name="The Broad Institute Genomics Platform"/>
            <consortium name="The Broad Institute Genome Sequencing Center for Infectious Disease"/>
            <person name="Wu L."/>
            <person name="Ma J."/>
        </authorList>
    </citation>
    <scope>NUCLEOTIDE SEQUENCE [LARGE SCALE GENOMIC DNA]</scope>
    <source>
        <strain evidence="5">NBRC 103627</strain>
    </source>
</reference>
<evidence type="ECO:0008006" key="6">
    <source>
        <dbReference type="Google" id="ProtNLM"/>
    </source>
</evidence>
<feature type="region of interest" description="Disordered" evidence="2">
    <location>
        <begin position="334"/>
        <end position="355"/>
    </location>
</feature>
<name>A0ABV8ZE93_9FLAO</name>
<feature type="transmembrane region" description="Helical" evidence="3">
    <location>
        <begin position="605"/>
        <end position="627"/>
    </location>
</feature>
<evidence type="ECO:0000313" key="5">
    <source>
        <dbReference type="Proteomes" id="UP001596003"/>
    </source>
</evidence>
<feature type="transmembrane region" description="Helical" evidence="3">
    <location>
        <begin position="571"/>
        <end position="593"/>
    </location>
</feature>
<evidence type="ECO:0000313" key="4">
    <source>
        <dbReference type="EMBL" id="MFC4477420.1"/>
    </source>
</evidence>
<sequence>MIKKTAEIQISTNAQQAENEINNLNSAVDGLTNSTNRQTTANDRTRAAIDDHTKKLKNNSLAVLENGGAVGVLGEVFGPVVMLIKDSIEALELFTVAEDVNTVSTTANTTATVASSTSRQAAVLNVIKDTAAKVGNAIATGALTAVTYVATAAQWLWNTAIMANPLVALVVLITAAVTAIVLFTKHLIDSAEANEKAAEAAKKNTKALQDQSIAAERAKNALQIHNDHQYKMREAAGASSEALRQLAIRHINEEIALNKKSATIARDTFLRERNTLATLKAADASDEVIEAQEKLTQATWKEFQEQNQNLDKSYKERAQIRRDNEVAITKENTAAANKAKDDAKKESEKNANELKAKRKADLEAIRKANEEASIANKLMLQTEKEQELSILKSKYDEQKALFEKYGKDTNEIDIKYLNDKNDINLKYQKLDDDRIKAEKEKADALKKANEDLIKQMMDSYDFTKKFDEAKNLEELNQLKNAALAKLDAQRIADEAKLKAAGATEEQLNNMSTHYKNQAEVIEKEKADTEIDFTKRKYEAVSGLAQKSQDFMSALETAGIAKSKAARNIQKGLVLAQLAADSASAISTAIPMALKAGEESAKVAGPAAAVVGPVVTAASLIGSITMVAKNVAKAKQTLSGGGAGGESGGGSASAGGTTIAAAAPKVEYQNTPQTQLADSINNANATRQNTIKAYVVSSEMTDRQNLDNQINTNAKF</sequence>
<organism evidence="4 5">
    <name type="scientific">Flavobacterium chungangensis</name>
    <dbReference type="NCBI Taxonomy" id="2708132"/>
    <lineage>
        <taxon>Bacteria</taxon>
        <taxon>Pseudomonadati</taxon>
        <taxon>Bacteroidota</taxon>
        <taxon>Flavobacteriia</taxon>
        <taxon>Flavobacteriales</taxon>
        <taxon>Flavobacteriaceae</taxon>
        <taxon>Flavobacterium</taxon>
    </lineage>
</organism>
<keyword evidence="3" id="KW-1133">Transmembrane helix</keyword>
<keyword evidence="5" id="KW-1185">Reference proteome</keyword>
<gene>
    <name evidence="4" type="ORF">ACFO3N_10140</name>
</gene>
<evidence type="ECO:0000256" key="2">
    <source>
        <dbReference type="SAM" id="MobiDB-lite"/>
    </source>
</evidence>
<feature type="compositionally biased region" description="Basic and acidic residues" evidence="2">
    <location>
        <begin position="338"/>
        <end position="355"/>
    </location>
</feature>
<keyword evidence="1" id="KW-0175">Coiled coil</keyword>
<accession>A0ABV8ZE93</accession>
<comment type="caution">
    <text evidence="4">The sequence shown here is derived from an EMBL/GenBank/DDBJ whole genome shotgun (WGS) entry which is preliminary data.</text>
</comment>